<evidence type="ECO:0000256" key="5">
    <source>
        <dbReference type="ARBA" id="ARBA00022989"/>
    </source>
</evidence>
<evidence type="ECO:0000256" key="2">
    <source>
        <dbReference type="ARBA" id="ARBA00005914"/>
    </source>
</evidence>
<evidence type="ECO:0000256" key="4">
    <source>
        <dbReference type="ARBA" id="ARBA00022692"/>
    </source>
</evidence>
<evidence type="ECO:0000256" key="7">
    <source>
        <dbReference type="SAM" id="Phobius"/>
    </source>
</evidence>
<dbReference type="Gene3D" id="1.10.3430.10">
    <property type="entry name" value="Ammonium transporter AmtB like domains"/>
    <property type="match status" value="1"/>
</dbReference>
<dbReference type="Pfam" id="PF03253">
    <property type="entry name" value="UT"/>
    <property type="match status" value="1"/>
</dbReference>
<evidence type="ECO:0000256" key="6">
    <source>
        <dbReference type="ARBA" id="ARBA00023136"/>
    </source>
</evidence>
<sequence>MRAEVPDLPLATLRGVGQVDLQNNIWTSACFVVALLAAGWRFALFGLLGAAVGTAAAWFLGAARESVTTGLEGFNGTLIGVALVLYFEARWITVLLVVVGAIMGSVLTSALKTLLGPHDLPGLTAPFCVVATIMVVGGPSYERVWRGHTLAVPPSATSPGTTVTFTDLWQGLLNGVGQIFFQGKWYVGLIFLIGLAIAGWRVALAAVASSAAGILVAVLLGAPAADIGAGLYGYNAVLTGIALCGTFVAPTTLGLLYALAGVVSATVLTAFVGHLFEPVGGHTLTWPFVLVTWIFLAAVPAFSGVRRAST</sequence>
<keyword evidence="9" id="KW-1185">Reference proteome</keyword>
<feature type="transmembrane region" description="Helical" evidence="7">
    <location>
        <begin position="42"/>
        <end position="60"/>
    </location>
</feature>
<dbReference type="EMBL" id="JBHMEI010000067">
    <property type="protein sequence ID" value="MFB9207931.1"/>
    <property type="molecule type" value="Genomic_DNA"/>
</dbReference>
<protein>
    <submittedName>
        <fullName evidence="8">Urea transporter</fullName>
    </submittedName>
</protein>
<feature type="transmembrane region" description="Helical" evidence="7">
    <location>
        <begin position="288"/>
        <end position="305"/>
    </location>
</feature>
<evidence type="ECO:0000313" key="8">
    <source>
        <dbReference type="EMBL" id="MFB9207931.1"/>
    </source>
</evidence>
<keyword evidence="4 7" id="KW-0812">Transmembrane</keyword>
<comment type="similarity">
    <text evidence="2">Belongs to the urea transporter family.</text>
</comment>
<keyword evidence="5 7" id="KW-1133">Transmembrane helix</keyword>
<gene>
    <name evidence="8" type="ORF">ACFFV7_42590</name>
</gene>
<organism evidence="8 9">
    <name type="scientific">Nonomuraea spiralis</name>
    <dbReference type="NCBI Taxonomy" id="46182"/>
    <lineage>
        <taxon>Bacteria</taxon>
        <taxon>Bacillati</taxon>
        <taxon>Actinomycetota</taxon>
        <taxon>Actinomycetes</taxon>
        <taxon>Streptosporangiales</taxon>
        <taxon>Streptosporangiaceae</taxon>
        <taxon>Nonomuraea</taxon>
    </lineage>
</organism>
<reference evidence="8 9" key="1">
    <citation type="submission" date="2024-09" db="EMBL/GenBank/DDBJ databases">
        <authorList>
            <person name="Sun Q."/>
            <person name="Mori K."/>
        </authorList>
    </citation>
    <scope>NUCLEOTIDE SEQUENCE [LARGE SCALE GENOMIC DNA]</scope>
    <source>
        <strain evidence="8 9">CCM 3426</strain>
    </source>
</reference>
<evidence type="ECO:0000256" key="3">
    <source>
        <dbReference type="ARBA" id="ARBA00022475"/>
    </source>
</evidence>
<feature type="transmembrane region" description="Helical" evidence="7">
    <location>
        <begin position="123"/>
        <end position="141"/>
    </location>
</feature>
<dbReference type="InterPro" id="IPR004937">
    <property type="entry name" value="Urea_transporter"/>
</dbReference>
<feature type="transmembrane region" description="Helical" evidence="7">
    <location>
        <begin position="92"/>
        <end position="111"/>
    </location>
</feature>
<dbReference type="InterPro" id="IPR029020">
    <property type="entry name" value="Ammonium/urea_transptr"/>
</dbReference>
<name>A0ABV5ITP5_9ACTN</name>
<feature type="transmembrane region" description="Helical" evidence="7">
    <location>
        <begin position="67"/>
        <end position="86"/>
    </location>
</feature>
<dbReference type="PANTHER" id="PTHR10464">
    <property type="entry name" value="UREA TRANSPORTER"/>
    <property type="match status" value="1"/>
</dbReference>
<evidence type="ECO:0000313" key="9">
    <source>
        <dbReference type="Proteomes" id="UP001589647"/>
    </source>
</evidence>
<dbReference type="RefSeq" id="WP_189648649.1">
    <property type="nucleotide sequence ID" value="NZ_BMRC01000007.1"/>
</dbReference>
<evidence type="ECO:0000256" key="1">
    <source>
        <dbReference type="ARBA" id="ARBA00004651"/>
    </source>
</evidence>
<comment type="caution">
    <text evidence="8">The sequence shown here is derived from an EMBL/GenBank/DDBJ whole genome shotgun (WGS) entry which is preliminary data.</text>
</comment>
<keyword evidence="6 7" id="KW-0472">Membrane</keyword>
<keyword evidence="3" id="KW-1003">Cell membrane</keyword>
<accession>A0ABV5ITP5</accession>
<dbReference type="PANTHER" id="PTHR10464:SF4">
    <property type="entry name" value="UREA TRANSPORTER"/>
    <property type="match status" value="1"/>
</dbReference>
<feature type="transmembrane region" description="Helical" evidence="7">
    <location>
        <begin position="204"/>
        <end position="225"/>
    </location>
</feature>
<proteinExistence type="inferred from homology"/>
<dbReference type="Proteomes" id="UP001589647">
    <property type="component" value="Unassembled WGS sequence"/>
</dbReference>
<feature type="transmembrane region" description="Helical" evidence="7">
    <location>
        <begin position="179"/>
        <end position="197"/>
    </location>
</feature>
<comment type="subcellular location">
    <subcellularLocation>
        <location evidence="1">Cell membrane</location>
        <topology evidence="1">Multi-pass membrane protein</topology>
    </subcellularLocation>
</comment>
<dbReference type="PIRSF" id="PIRSF016502">
    <property type="entry name" value="Urea_transporter"/>
    <property type="match status" value="1"/>
</dbReference>